<protein>
    <recommendedName>
        <fullName evidence="4">Protein kinase domain-containing protein</fullName>
    </recommendedName>
</protein>
<dbReference type="Proteomes" id="UP001202328">
    <property type="component" value="Unassembled WGS sequence"/>
</dbReference>
<dbReference type="InterPro" id="IPR011009">
    <property type="entry name" value="Kinase-like_dom_sf"/>
</dbReference>
<dbReference type="PANTHER" id="PTHR47985:SF22">
    <property type="entry name" value="PROTEIN KINASE DOMAIN-CONTAINING PROTEIN"/>
    <property type="match status" value="1"/>
</dbReference>
<gene>
    <name evidence="5" type="ORF">MKW98_032744</name>
</gene>
<evidence type="ECO:0000256" key="1">
    <source>
        <dbReference type="ARBA" id="ARBA00004370"/>
    </source>
</evidence>
<feature type="domain" description="Protein kinase" evidence="4">
    <location>
        <begin position="4"/>
        <end position="286"/>
    </location>
</feature>
<dbReference type="EMBL" id="JAJJMB010016409">
    <property type="protein sequence ID" value="KAI3847418.1"/>
    <property type="molecule type" value="Genomic_DNA"/>
</dbReference>
<dbReference type="InterPro" id="IPR001245">
    <property type="entry name" value="Ser-Thr/Tyr_kinase_cat_dom"/>
</dbReference>
<organism evidence="5 6">
    <name type="scientific">Papaver atlanticum</name>
    <dbReference type="NCBI Taxonomy" id="357466"/>
    <lineage>
        <taxon>Eukaryota</taxon>
        <taxon>Viridiplantae</taxon>
        <taxon>Streptophyta</taxon>
        <taxon>Embryophyta</taxon>
        <taxon>Tracheophyta</taxon>
        <taxon>Spermatophyta</taxon>
        <taxon>Magnoliopsida</taxon>
        <taxon>Ranunculales</taxon>
        <taxon>Papaveraceae</taxon>
        <taxon>Papaveroideae</taxon>
        <taxon>Papaver</taxon>
    </lineage>
</organism>
<evidence type="ECO:0000313" key="5">
    <source>
        <dbReference type="EMBL" id="KAI3847418.1"/>
    </source>
</evidence>
<keyword evidence="2" id="KW-0418">Kinase</keyword>
<evidence type="ECO:0000313" key="6">
    <source>
        <dbReference type="Proteomes" id="UP001202328"/>
    </source>
</evidence>
<dbReference type="AlphaFoldDB" id="A0AAD4X5A5"/>
<evidence type="ECO:0000256" key="2">
    <source>
        <dbReference type="ARBA" id="ARBA00022527"/>
    </source>
</evidence>
<keyword evidence="2" id="KW-0808">Transferase</keyword>
<dbReference type="GO" id="GO:0004674">
    <property type="term" value="F:protein serine/threonine kinase activity"/>
    <property type="evidence" value="ECO:0007669"/>
    <property type="project" value="UniProtKB-KW"/>
</dbReference>
<reference evidence="5" key="1">
    <citation type="submission" date="2022-04" db="EMBL/GenBank/DDBJ databases">
        <title>A functionally conserved STORR gene fusion in Papaver species that diverged 16.8 million years ago.</title>
        <authorList>
            <person name="Catania T."/>
        </authorList>
    </citation>
    <scope>NUCLEOTIDE SEQUENCE</scope>
    <source>
        <strain evidence="5">S-188037</strain>
    </source>
</reference>
<dbReference type="GO" id="GO:0016020">
    <property type="term" value="C:membrane"/>
    <property type="evidence" value="ECO:0007669"/>
    <property type="project" value="UniProtKB-SubCell"/>
</dbReference>
<dbReference type="Gene3D" id="3.30.200.20">
    <property type="entry name" value="Phosphorylase Kinase, domain 1"/>
    <property type="match status" value="1"/>
</dbReference>
<dbReference type="Gene3D" id="1.10.510.10">
    <property type="entry name" value="Transferase(Phosphotransferase) domain 1"/>
    <property type="match status" value="1"/>
</dbReference>
<keyword evidence="2" id="KW-0723">Serine/threonine-protein kinase</keyword>
<keyword evidence="6" id="KW-1185">Reference proteome</keyword>
<comment type="caution">
    <text evidence="5">The sequence shown here is derived from an EMBL/GenBank/DDBJ whole genome shotgun (WGS) entry which is preliminary data.</text>
</comment>
<dbReference type="GO" id="GO:0005524">
    <property type="term" value="F:ATP binding"/>
    <property type="evidence" value="ECO:0007669"/>
    <property type="project" value="InterPro"/>
</dbReference>
<dbReference type="PIRSF" id="PIRSF000654">
    <property type="entry name" value="Integrin-linked_kinase"/>
    <property type="match status" value="1"/>
</dbReference>
<evidence type="ECO:0000259" key="4">
    <source>
        <dbReference type="PROSITE" id="PS50011"/>
    </source>
</evidence>
<accession>A0AAD4X5A5</accession>
<dbReference type="PANTHER" id="PTHR47985">
    <property type="entry name" value="OS07G0668900 PROTEIN"/>
    <property type="match status" value="1"/>
</dbReference>
<evidence type="ECO:0000256" key="3">
    <source>
        <dbReference type="ARBA" id="ARBA00023136"/>
    </source>
</evidence>
<comment type="subcellular location">
    <subcellularLocation>
        <location evidence="1">Membrane</location>
    </subcellularLocation>
</comment>
<dbReference type="SUPFAM" id="SSF56112">
    <property type="entry name" value="Protein kinase-like (PK-like)"/>
    <property type="match status" value="1"/>
</dbReference>
<dbReference type="PROSITE" id="PS50011">
    <property type="entry name" value="PROTEIN_KINASE_DOM"/>
    <property type="match status" value="1"/>
</dbReference>
<name>A0AAD4X5A5_9MAGN</name>
<proteinExistence type="predicted"/>
<dbReference type="Pfam" id="PF07714">
    <property type="entry name" value="PK_Tyr_Ser-Thr"/>
    <property type="match status" value="1"/>
</dbReference>
<sequence length="286" mass="32031">MARFCCFSCVGSGNDQAESRVASSPDVFTLGELTVATDRFDPQLAVKKLKGNPQQRRAELQAEVPMLNCFEHSNIVKMIGYHDKGDEHELFIVYELMPLRSLDLHLHGHEIGKKPLDWKTRMKVAVGVAKALEYLHDQNDPPVIYGDLKTSSILLDEQFNPKLSDFSFAKLGPTWDCRKVCGKLMGTIGYLPAEYAMTGMLSRNHDIYAFGIVLLELITGRKAIQRNLASVKRMHIAAWKFTEIADPLMEGRYPKCGLAQVLAVAEMCVRFDATERPVIADVVTTL</sequence>
<dbReference type="InterPro" id="IPR000719">
    <property type="entry name" value="Prot_kinase_dom"/>
</dbReference>
<keyword evidence="3" id="KW-0472">Membrane</keyword>